<accession>A0A0L0FSZ7</accession>
<dbReference type="AlphaFoldDB" id="A0A0L0FSZ7"/>
<dbReference type="EMBL" id="KQ242221">
    <property type="protein sequence ID" value="KNC79937.1"/>
    <property type="molecule type" value="Genomic_DNA"/>
</dbReference>
<organism evidence="2 3">
    <name type="scientific">Sphaeroforma arctica JP610</name>
    <dbReference type="NCBI Taxonomy" id="667725"/>
    <lineage>
        <taxon>Eukaryota</taxon>
        <taxon>Ichthyosporea</taxon>
        <taxon>Ichthyophonida</taxon>
        <taxon>Sphaeroforma</taxon>
    </lineage>
</organism>
<dbReference type="RefSeq" id="XP_014153839.1">
    <property type="nucleotide sequence ID" value="XM_014298364.1"/>
</dbReference>
<evidence type="ECO:0000313" key="2">
    <source>
        <dbReference type="EMBL" id="KNC79937.1"/>
    </source>
</evidence>
<reference evidence="2 3" key="1">
    <citation type="submission" date="2011-02" db="EMBL/GenBank/DDBJ databases">
        <title>The Genome Sequence of Sphaeroforma arctica JP610.</title>
        <authorList>
            <consortium name="The Broad Institute Genome Sequencing Platform"/>
            <person name="Russ C."/>
            <person name="Cuomo C."/>
            <person name="Young S.K."/>
            <person name="Zeng Q."/>
            <person name="Gargeya S."/>
            <person name="Alvarado L."/>
            <person name="Berlin A."/>
            <person name="Chapman S.B."/>
            <person name="Chen Z."/>
            <person name="Freedman E."/>
            <person name="Gellesch M."/>
            <person name="Goldberg J."/>
            <person name="Griggs A."/>
            <person name="Gujja S."/>
            <person name="Heilman E."/>
            <person name="Heiman D."/>
            <person name="Howarth C."/>
            <person name="Mehta T."/>
            <person name="Neiman D."/>
            <person name="Pearson M."/>
            <person name="Roberts A."/>
            <person name="Saif S."/>
            <person name="Shea T."/>
            <person name="Shenoy N."/>
            <person name="Sisk P."/>
            <person name="Stolte C."/>
            <person name="Sykes S."/>
            <person name="White J."/>
            <person name="Yandava C."/>
            <person name="Burger G."/>
            <person name="Gray M.W."/>
            <person name="Holland P.W.H."/>
            <person name="King N."/>
            <person name="Lang F.B.F."/>
            <person name="Roger A.J."/>
            <person name="Ruiz-Trillo I."/>
            <person name="Haas B."/>
            <person name="Nusbaum C."/>
            <person name="Birren B."/>
        </authorList>
    </citation>
    <scope>NUCLEOTIDE SEQUENCE [LARGE SCALE GENOMIC DNA]</scope>
    <source>
        <strain evidence="2 3">JP610</strain>
    </source>
</reference>
<keyword evidence="3" id="KW-1185">Reference proteome</keyword>
<dbReference type="Proteomes" id="UP000054560">
    <property type="component" value="Unassembled WGS sequence"/>
</dbReference>
<gene>
    <name evidence="2" type="ORF">SARC_07686</name>
</gene>
<sequence length="134" mass="15092">MSEFDAENKVKIAMIATMDEQHSTGTTPNRGKARLSSAIKAPNPSKRGHDETTSTPKRTPRSAKRYERENRDTLESPLIERIRSLNKVPGREDRNSLDNSENIEPSTLNFNQFASPMRKPQTPMNAAKARWAIA</sequence>
<proteinExistence type="predicted"/>
<evidence type="ECO:0000313" key="3">
    <source>
        <dbReference type="Proteomes" id="UP000054560"/>
    </source>
</evidence>
<feature type="region of interest" description="Disordered" evidence="1">
    <location>
        <begin position="15"/>
        <end position="104"/>
    </location>
</feature>
<name>A0A0L0FSZ7_9EUKA</name>
<feature type="compositionally biased region" description="Basic and acidic residues" evidence="1">
    <location>
        <begin position="64"/>
        <end position="96"/>
    </location>
</feature>
<protein>
    <submittedName>
        <fullName evidence="2">Uncharacterized protein</fullName>
    </submittedName>
</protein>
<dbReference type="GeneID" id="25908190"/>
<evidence type="ECO:0000256" key="1">
    <source>
        <dbReference type="SAM" id="MobiDB-lite"/>
    </source>
</evidence>